<dbReference type="SUPFAM" id="SSF53067">
    <property type="entry name" value="Actin-like ATPase domain"/>
    <property type="match status" value="1"/>
</dbReference>
<gene>
    <name evidence="2" type="ORF">C1J01_42505</name>
</gene>
<dbReference type="PANTHER" id="PTHR18964:SF149">
    <property type="entry name" value="BIFUNCTIONAL UDP-N-ACETYLGLUCOSAMINE 2-EPIMERASE_N-ACETYLMANNOSAMINE KINASE"/>
    <property type="match status" value="1"/>
</dbReference>
<dbReference type="Pfam" id="PF00480">
    <property type="entry name" value="ROK"/>
    <property type="match status" value="1"/>
</dbReference>
<comment type="similarity">
    <text evidence="1">Belongs to the ROK (NagC/XylR) family.</text>
</comment>
<comment type="caution">
    <text evidence="2">The sequence shown here is derived from an EMBL/GenBank/DDBJ whole genome shotgun (WGS) entry which is preliminary data.</text>
</comment>
<dbReference type="AlphaFoldDB" id="A0A2W2ENE2"/>
<dbReference type="RefSeq" id="WP_111184721.1">
    <property type="nucleotide sequence ID" value="NZ_POUD01000331.1"/>
</dbReference>
<dbReference type="InterPro" id="IPR043129">
    <property type="entry name" value="ATPase_NBD"/>
</dbReference>
<dbReference type="InterPro" id="IPR000600">
    <property type="entry name" value="ROK"/>
</dbReference>
<dbReference type="Gene3D" id="3.30.420.40">
    <property type="match status" value="2"/>
</dbReference>
<organism evidence="2 3">
    <name type="scientific">Nonomuraea aridisoli</name>
    <dbReference type="NCBI Taxonomy" id="2070368"/>
    <lineage>
        <taxon>Bacteria</taxon>
        <taxon>Bacillati</taxon>
        <taxon>Actinomycetota</taxon>
        <taxon>Actinomycetes</taxon>
        <taxon>Streptosporangiales</taxon>
        <taxon>Streptosporangiaceae</taxon>
        <taxon>Nonomuraea</taxon>
    </lineage>
</organism>
<proteinExistence type="inferred from homology"/>
<sequence>MEHDVPPVLSLDIGGTKLAAGVVTGDGLIHGWQLAPTRREEGPRRVLSRLFDLGRKAVAEAGAPEVAAVGISCGGPLDTATGVVQCPPHLPGWIDVPVVALAAEAFGVAAVIENDATAAALGEHRYGAGRGTTTMLYLTISTGVGGGSVIGGRLHRGAAGNGGELGHVMVRPGGRPCTCGRNGCLEAYASGTAIAERAREALAAGRPSSLSSIELPTAEDVSLAAAAGDPLAAEIWDETTWALGSALTDLVNAFEPELVVLGGGVTRSGARLLDPVAAAVARDAMPPAARAVRIEPARLGAGVCVVGAGAVAHDLVSGKTDA</sequence>
<reference evidence="2 3" key="1">
    <citation type="submission" date="2018-01" db="EMBL/GenBank/DDBJ databases">
        <title>Draft genome sequence of Nonomuraea sp. KC333.</title>
        <authorList>
            <person name="Sahin N."/>
            <person name="Saygin H."/>
            <person name="Ay H."/>
        </authorList>
    </citation>
    <scope>NUCLEOTIDE SEQUENCE [LARGE SCALE GENOMIC DNA]</scope>
    <source>
        <strain evidence="2 3">KC333</strain>
    </source>
</reference>
<evidence type="ECO:0000256" key="1">
    <source>
        <dbReference type="ARBA" id="ARBA00006479"/>
    </source>
</evidence>
<protein>
    <submittedName>
        <fullName evidence="2">ROK family protein</fullName>
    </submittedName>
</protein>
<dbReference type="Proteomes" id="UP000249304">
    <property type="component" value="Unassembled WGS sequence"/>
</dbReference>
<evidence type="ECO:0000313" key="3">
    <source>
        <dbReference type="Proteomes" id="UP000249304"/>
    </source>
</evidence>
<dbReference type="OrthoDB" id="8772678at2"/>
<dbReference type="CDD" id="cd23763">
    <property type="entry name" value="ASKHA_ATPase_ROK"/>
    <property type="match status" value="1"/>
</dbReference>
<dbReference type="PANTHER" id="PTHR18964">
    <property type="entry name" value="ROK (REPRESSOR, ORF, KINASE) FAMILY"/>
    <property type="match status" value="1"/>
</dbReference>
<name>A0A2W2ENE2_9ACTN</name>
<accession>A0A2W2ENE2</accession>
<dbReference type="EMBL" id="POUD01000331">
    <property type="protein sequence ID" value="PZG06274.1"/>
    <property type="molecule type" value="Genomic_DNA"/>
</dbReference>
<evidence type="ECO:0000313" key="2">
    <source>
        <dbReference type="EMBL" id="PZG06274.1"/>
    </source>
</evidence>
<keyword evidence="3" id="KW-1185">Reference proteome</keyword>